<dbReference type="AlphaFoldDB" id="A0AAQ4Q5S4"/>
<dbReference type="PANTHER" id="PTHR37162">
    <property type="entry name" value="HAT FAMILY DIMERISATION DOMAINCONTAINING PROTEIN-RELATED"/>
    <property type="match status" value="1"/>
</dbReference>
<keyword evidence="2" id="KW-1185">Reference proteome</keyword>
<dbReference type="GeneTree" id="ENSGT01030000234766"/>
<evidence type="ECO:0000313" key="2">
    <source>
        <dbReference type="Proteomes" id="UP000007635"/>
    </source>
</evidence>
<organism evidence="1 2">
    <name type="scientific">Gasterosteus aculeatus aculeatus</name>
    <name type="common">three-spined stickleback</name>
    <dbReference type="NCBI Taxonomy" id="481459"/>
    <lineage>
        <taxon>Eukaryota</taxon>
        <taxon>Metazoa</taxon>
        <taxon>Chordata</taxon>
        <taxon>Craniata</taxon>
        <taxon>Vertebrata</taxon>
        <taxon>Euteleostomi</taxon>
        <taxon>Actinopterygii</taxon>
        <taxon>Neopterygii</taxon>
        <taxon>Teleostei</taxon>
        <taxon>Neoteleostei</taxon>
        <taxon>Acanthomorphata</taxon>
        <taxon>Eupercaria</taxon>
        <taxon>Perciformes</taxon>
        <taxon>Cottioidei</taxon>
        <taxon>Gasterosteales</taxon>
        <taxon>Gasterosteidae</taxon>
        <taxon>Gasterosteus</taxon>
    </lineage>
</organism>
<dbReference type="Proteomes" id="UP000007635">
    <property type="component" value="Chromosome VI"/>
</dbReference>
<reference evidence="1" key="3">
    <citation type="submission" date="2025-09" db="UniProtKB">
        <authorList>
            <consortium name="Ensembl"/>
        </authorList>
    </citation>
    <scope>IDENTIFICATION</scope>
</reference>
<dbReference type="PANTHER" id="PTHR37162:SF1">
    <property type="entry name" value="BED-TYPE DOMAIN-CONTAINING PROTEIN"/>
    <property type="match status" value="1"/>
</dbReference>
<evidence type="ECO:0008006" key="3">
    <source>
        <dbReference type="Google" id="ProtNLM"/>
    </source>
</evidence>
<reference evidence="1 2" key="1">
    <citation type="journal article" date="2021" name="G3 (Bethesda)">
        <title>Improved contiguity of the threespine stickleback genome using long-read sequencing.</title>
        <authorList>
            <person name="Nath S."/>
            <person name="Shaw D.E."/>
            <person name="White M.A."/>
        </authorList>
    </citation>
    <scope>NUCLEOTIDE SEQUENCE [LARGE SCALE GENOMIC DNA]</scope>
    <source>
        <strain evidence="1 2">Lake Benthic</strain>
    </source>
</reference>
<accession>A0AAQ4Q5S4</accession>
<reference evidence="1" key="2">
    <citation type="submission" date="2025-08" db="UniProtKB">
        <authorList>
            <consortium name="Ensembl"/>
        </authorList>
    </citation>
    <scope>IDENTIFICATION</scope>
</reference>
<evidence type="ECO:0000313" key="1">
    <source>
        <dbReference type="Ensembl" id="ENSGACP00000046554.1"/>
    </source>
</evidence>
<sequence length="514" mass="58193">MCFLPVPYYHRCPFEINYGLLGRLIIFIFLQTRRAEVKMTAGLVVHNVPLAFADHLGPLLKDCFGDSKTAQDYRCARTKSSCIINEALAPYFTLELVKELKNGPYTLVTDGSNDTGAQKMNPLTVRVFMGGKVVHRFLGMCTTSGKACGTASEIFAKINSTLEEHCIPWENCVALSVDNAAVNIGPRNSIASRVLQKHPNTYIHGCPCHVAHNTAKAAGGGFFKVSGFDLEDMVVDLGYWFKGSTNRKGYLTEFCELHEAEYMEVLLHSSVRWLSLERCVTRILRLYEPLASYFKSANENQARFKRLVQEFTDPMTEVYLLFYQATVPTFTDFNLLLQRQQSAIYLLHDEMVKFVRKLCSKCMVPAALQGHEEPCAIAYEEKANHLPGKKLNIGFTTRAKLTRYLDEGDLTPRQVDSFHEAVLSFFTSAVGYALRKLPLEEPVIKHSKFVDVRQRAESGIEDVLFFVERFPHLLPYHGPEEHDHLGEEFLNYQTMPTTSLQEETLLGWNGNPET</sequence>
<dbReference type="Ensembl" id="ENSGACT00000044730.1">
    <property type="protein sequence ID" value="ENSGACP00000046554.1"/>
    <property type="gene ID" value="ENSGACG00000029346.1"/>
</dbReference>
<dbReference type="InterPro" id="IPR012337">
    <property type="entry name" value="RNaseH-like_sf"/>
</dbReference>
<name>A0AAQ4Q5S4_GASAC</name>
<protein>
    <recommendedName>
        <fullName evidence="3">DUF4371 domain-containing protein</fullName>
    </recommendedName>
</protein>
<proteinExistence type="predicted"/>
<dbReference type="SUPFAM" id="SSF53098">
    <property type="entry name" value="Ribonuclease H-like"/>
    <property type="match status" value="1"/>
</dbReference>